<protein>
    <submittedName>
        <fullName evidence="2">Predicted protein</fullName>
    </submittedName>
</protein>
<keyword evidence="1" id="KW-0472">Membrane</keyword>
<reference evidence="3" key="2">
    <citation type="submission" date="2009-10" db="EMBL/GenBank/DDBJ databases">
        <title>The genome sequence of Streptomyces pristinaespiralis strain ATCC 25486.</title>
        <authorList>
            <consortium name="The Broad Institute Genome Sequencing Platform"/>
            <consortium name="Broad Institute Microbial Sequencing Center"/>
            <person name="Fischbach M."/>
            <person name="Godfrey P."/>
            <person name="Ward D."/>
            <person name="Young S."/>
            <person name="Zeng Q."/>
            <person name="Koehrsen M."/>
            <person name="Alvarado L."/>
            <person name="Berlin A.M."/>
            <person name="Bochicchio J."/>
            <person name="Borenstein D."/>
            <person name="Chapman S.B."/>
            <person name="Chen Z."/>
            <person name="Engels R."/>
            <person name="Freedman E."/>
            <person name="Gellesch M."/>
            <person name="Goldberg J."/>
            <person name="Griggs A."/>
            <person name="Gujja S."/>
            <person name="Heilman E.R."/>
            <person name="Heiman D.I."/>
            <person name="Hepburn T.A."/>
            <person name="Howarth C."/>
            <person name="Jen D."/>
            <person name="Larson L."/>
            <person name="Lewis B."/>
            <person name="Mehta T."/>
            <person name="Park D."/>
            <person name="Pearson M."/>
            <person name="Richards J."/>
            <person name="Roberts A."/>
            <person name="Saif S."/>
            <person name="Shea T.D."/>
            <person name="Shenoy N."/>
            <person name="Sisk P."/>
            <person name="Stolte C."/>
            <person name="Sykes S.N."/>
            <person name="Thomson T."/>
            <person name="Walk T."/>
            <person name="White J."/>
            <person name="Yandava C."/>
            <person name="Straight P."/>
            <person name="Clardy J."/>
            <person name="Hung D."/>
            <person name="Kolter R."/>
            <person name="Mekalanos J."/>
            <person name="Walker S."/>
            <person name="Walsh C.T."/>
            <person name="Wieland-Brown L.C."/>
            <person name="Haas B."/>
            <person name="Nusbaum C."/>
            <person name="Birren B."/>
        </authorList>
    </citation>
    <scope>NUCLEOTIDE SEQUENCE [LARGE SCALE GENOMIC DNA]</scope>
    <source>
        <strain evidence="3">ATCC 25486 / DSM 40338 / CBS 914.69 / JCM 4507 / NBRC 13074 / NRRL 2958 / 5647</strain>
    </source>
</reference>
<dbReference type="HOGENOM" id="CLU_045983_2_0_11"/>
<feature type="transmembrane region" description="Helical" evidence="1">
    <location>
        <begin position="189"/>
        <end position="210"/>
    </location>
</feature>
<accession>D6X5T7</accession>
<feature type="transmembrane region" description="Helical" evidence="1">
    <location>
        <begin position="222"/>
        <end position="242"/>
    </location>
</feature>
<keyword evidence="1" id="KW-1133">Transmembrane helix</keyword>
<feature type="transmembrane region" description="Helical" evidence="1">
    <location>
        <begin position="25"/>
        <end position="45"/>
    </location>
</feature>
<feature type="non-terminal residue" evidence="2">
    <location>
        <position position="329"/>
    </location>
</feature>
<keyword evidence="3" id="KW-1185">Reference proteome</keyword>
<evidence type="ECO:0000313" key="3">
    <source>
        <dbReference type="Proteomes" id="UP000002805"/>
    </source>
</evidence>
<dbReference type="AlphaFoldDB" id="D6X5T7"/>
<feature type="transmembrane region" description="Helical" evidence="1">
    <location>
        <begin position="158"/>
        <end position="182"/>
    </location>
</feature>
<dbReference type="EMBL" id="CM000950">
    <property type="protein sequence ID" value="EFH32057.1"/>
    <property type="molecule type" value="Genomic_DNA"/>
</dbReference>
<sequence>MAAEVKRTILLYKELLMSAVPARRMIAVMVLVPVVVALALWAFAWPAARTAPRDLPIGVAGPAAAVTQMKQGLEQREGAFEVHRYDDEAAARAAVEDRVVYGAVVAGPEGTKLLTASGAGPVVAQLLKEAVTAQAPAGAQVQVTDVAPLPSGDPRGTALAASALPLALAGVAAGALVTMAGLRGARAAATLLGASVLVGITATAITHSWLGVLQGDWWAEAAALSLTVAAPGATVAGFAALLGTPGIGLGALLMVLIGNPFSGAASAPELLPEPVGAVGQWLPPGAGATLLRSVAYFDGRGAAAPLLTLSVWAALGLVAVLAGGRRRGI</sequence>
<gene>
    <name evidence="2" type="ORF">SSDG_07319</name>
</gene>
<evidence type="ECO:0000256" key="1">
    <source>
        <dbReference type="SAM" id="Phobius"/>
    </source>
</evidence>
<evidence type="ECO:0000313" key="2">
    <source>
        <dbReference type="EMBL" id="EFH32057.1"/>
    </source>
</evidence>
<feature type="transmembrane region" description="Helical" evidence="1">
    <location>
        <begin position="249"/>
        <end position="267"/>
    </location>
</feature>
<reference evidence="3" key="1">
    <citation type="submission" date="2008-02" db="EMBL/GenBank/DDBJ databases">
        <authorList>
            <consortium name="The Broad Institute Genome Sequencing Platform"/>
            <person name="Fischbach M."/>
            <person name="Ward D."/>
            <person name="Young S."/>
            <person name="Jaffe D."/>
            <person name="Gnerre S."/>
            <person name="Berlin A."/>
            <person name="Heiman D."/>
            <person name="Hepburn T."/>
            <person name="Sykes S."/>
            <person name="Alvarado L."/>
            <person name="Kodira C.D."/>
            <person name="Straight P."/>
            <person name="Clardy J."/>
            <person name="Hung D."/>
            <person name="Kolter R."/>
            <person name="Mekalanos J."/>
            <person name="Walker S."/>
            <person name="Walsh C.T."/>
            <person name="Lander E."/>
            <person name="Galagan J."/>
            <person name="Nusbaum C."/>
            <person name="Birren B."/>
        </authorList>
    </citation>
    <scope>NUCLEOTIDE SEQUENCE [LARGE SCALE GENOMIC DNA]</scope>
    <source>
        <strain evidence="3">ATCC 25486 / DSM 40338 / CBS 914.69 / JCM 4507 / NBRC 13074 / NRRL 2958 / 5647</strain>
    </source>
</reference>
<name>D6X5T7_STRE2</name>
<dbReference type="eggNOG" id="COG1511">
    <property type="taxonomic scope" value="Bacteria"/>
</dbReference>
<organism evidence="2 3">
    <name type="scientific">Streptomyces pristinaespiralis (strain ATCC 25486 / DSM 40338 / CBS 914.69 / JCM 4507 / KCC S-0507 / NBRC 13074 / NRRL 2958 / 5647)</name>
    <dbReference type="NCBI Taxonomy" id="457429"/>
    <lineage>
        <taxon>Bacteria</taxon>
        <taxon>Bacillati</taxon>
        <taxon>Actinomycetota</taxon>
        <taxon>Actinomycetes</taxon>
        <taxon>Kitasatosporales</taxon>
        <taxon>Streptomycetaceae</taxon>
        <taxon>Streptomyces</taxon>
    </lineage>
</organism>
<dbReference type="Proteomes" id="UP000002805">
    <property type="component" value="Chromosome"/>
</dbReference>
<feature type="transmembrane region" description="Helical" evidence="1">
    <location>
        <begin position="302"/>
        <end position="323"/>
    </location>
</feature>
<keyword evidence="1" id="KW-0812">Transmembrane</keyword>
<proteinExistence type="predicted"/>